<dbReference type="InterPro" id="IPR017896">
    <property type="entry name" value="4Fe4S_Fe-S-bd"/>
</dbReference>
<dbReference type="Pfam" id="PF01257">
    <property type="entry name" value="2Fe-2S_thioredx"/>
    <property type="match status" value="1"/>
</dbReference>
<keyword evidence="5" id="KW-0411">Iron-sulfur</keyword>
<dbReference type="SUPFAM" id="SSF140490">
    <property type="entry name" value="Nqo1C-terminal domain-like"/>
    <property type="match status" value="1"/>
</dbReference>
<evidence type="ECO:0000256" key="1">
    <source>
        <dbReference type="ARBA" id="ARBA00007523"/>
    </source>
</evidence>
<evidence type="ECO:0000256" key="4">
    <source>
        <dbReference type="ARBA" id="ARBA00023004"/>
    </source>
</evidence>
<protein>
    <submittedName>
        <fullName evidence="7">NADH-quinone oxidoreductase subunit NuoF</fullName>
    </submittedName>
</protein>
<dbReference type="InterPro" id="IPR036249">
    <property type="entry name" value="Thioredoxin-like_sf"/>
</dbReference>
<dbReference type="FunFam" id="1.20.1440.230:FF:000001">
    <property type="entry name" value="Mitochondrial NADH dehydrogenase flavoprotein 1"/>
    <property type="match status" value="1"/>
</dbReference>
<feature type="domain" description="4Fe-4S ferredoxin-type" evidence="6">
    <location>
        <begin position="536"/>
        <end position="565"/>
    </location>
</feature>
<evidence type="ECO:0000256" key="2">
    <source>
        <dbReference type="ARBA" id="ARBA00022485"/>
    </source>
</evidence>
<dbReference type="Pfam" id="PF12838">
    <property type="entry name" value="Fer4_7"/>
    <property type="match status" value="1"/>
</dbReference>
<feature type="domain" description="4Fe-4S ferredoxin-type" evidence="6">
    <location>
        <begin position="566"/>
        <end position="593"/>
    </location>
</feature>
<dbReference type="InterPro" id="IPR037207">
    <property type="entry name" value="Nuop51_4Fe4S-bd_sf"/>
</dbReference>
<dbReference type="Gene3D" id="3.40.30.10">
    <property type="entry name" value="Glutaredoxin"/>
    <property type="match status" value="1"/>
</dbReference>
<keyword evidence="3" id="KW-0479">Metal-binding</keyword>
<dbReference type="InterPro" id="IPR037225">
    <property type="entry name" value="Nuo51_FMN-bd_sf"/>
</dbReference>
<dbReference type="PANTHER" id="PTHR43578:SF3">
    <property type="entry name" value="NADH-QUINONE OXIDOREDUCTASE SUBUNIT F"/>
    <property type="match status" value="1"/>
</dbReference>
<sequence length="593" mass="64466">MAYTHYILVCGGTACESSSSNDIYTRLLEEAEKQNVKDVVQIVKTGCFGFCEKGPIVKVLPEDSFYVEVKPEDAAEIISEQIIMGREVTRLLYNQEEKSLEKVEEIEFYKKQMRVALRNCGFINPEDVNEYIGRDGYLALEKALFEMKPEEIVEEVKKSGLRGRGGAGFPTGLKWEAGLKAPGDVKYVVCNADEGDPGAYMDRSTIEGDPHSVIEAMIICGKAIGAHKGFVYIRAEYPLAITRLQIAMDQAHDLGLLGNDILGSGFDFDIEIRLGAGAFVCGEETALLRSIEGLRGMPTPKPPFPAQKGLWGCPTIINNVETWANIPVIITKGAEWFSSIGTADSKGTKVFALTGKVNNSGLVEVPMGTTLREIIFEIGGGIKNGKKFKGVQTGGPSGGILTEEDLDTPIDFGALTKLGSMMGSGGMIVMDEDDCVVDVAKFYMEFCVDESCGKCSPCRIGTRQLYTILDKISRGNGEMADLEKLKDIGQAMRFSSLCALGQSAPNPTLSTLKKFEAEYIEHIKDKKCAAGKCKKLISFIITDKCIGCGACARQCPASCISGEKKTMHVIDQSKCLKCGACETTCKFNAIEKH</sequence>
<dbReference type="Proteomes" id="UP000823914">
    <property type="component" value="Unassembled WGS sequence"/>
</dbReference>
<evidence type="ECO:0000313" key="8">
    <source>
        <dbReference type="Proteomes" id="UP000823914"/>
    </source>
</evidence>
<dbReference type="SUPFAM" id="SSF142019">
    <property type="entry name" value="Nqo1 FMN-binding domain-like"/>
    <property type="match status" value="1"/>
</dbReference>
<dbReference type="SMART" id="SM00928">
    <property type="entry name" value="NADH_4Fe-4S"/>
    <property type="match status" value="1"/>
</dbReference>
<organism evidence="7 8">
    <name type="scientific">Candidatus Treponema excrementipullorum</name>
    <dbReference type="NCBI Taxonomy" id="2838768"/>
    <lineage>
        <taxon>Bacteria</taxon>
        <taxon>Pseudomonadati</taxon>
        <taxon>Spirochaetota</taxon>
        <taxon>Spirochaetia</taxon>
        <taxon>Spirochaetales</taxon>
        <taxon>Treponemataceae</taxon>
        <taxon>Treponema</taxon>
    </lineage>
</organism>
<dbReference type="Gene3D" id="3.10.20.600">
    <property type="match status" value="1"/>
</dbReference>
<dbReference type="InterPro" id="IPR019575">
    <property type="entry name" value="Nuop51_4Fe4S-bd"/>
</dbReference>
<evidence type="ECO:0000256" key="3">
    <source>
        <dbReference type="ARBA" id="ARBA00022723"/>
    </source>
</evidence>
<evidence type="ECO:0000259" key="6">
    <source>
        <dbReference type="PROSITE" id="PS51379"/>
    </source>
</evidence>
<dbReference type="Pfam" id="PF01512">
    <property type="entry name" value="Complex1_51K"/>
    <property type="match status" value="1"/>
</dbReference>
<evidence type="ECO:0000313" key="7">
    <source>
        <dbReference type="EMBL" id="MBU3849084.1"/>
    </source>
</evidence>
<proteinExistence type="inferred from homology"/>
<accession>A0A9E2KZN5</accession>
<reference evidence="7" key="2">
    <citation type="submission" date="2021-04" db="EMBL/GenBank/DDBJ databases">
        <authorList>
            <person name="Gilroy R."/>
        </authorList>
    </citation>
    <scope>NUCLEOTIDE SEQUENCE</scope>
    <source>
        <strain evidence="7">Gambia15-2214</strain>
    </source>
</reference>
<evidence type="ECO:0000256" key="5">
    <source>
        <dbReference type="ARBA" id="ARBA00023014"/>
    </source>
</evidence>
<dbReference type="SUPFAM" id="SSF54862">
    <property type="entry name" value="4Fe-4S ferredoxins"/>
    <property type="match status" value="1"/>
</dbReference>
<dbReference type="InterPro" id="IPR011538">
    <property type="entry name" value="Nuo51_FMN-bd"/>
</dbReference>
<gene>
    <name evidence="7" type="primary">nuoF</name>
    <name evidence="7" type="ORF">IAA16_00790</name>
</gene>
<dbReference type="Gene3D" id="6.10.250.1450">
    <property type="match status" value="1"/>
</dbReference>
<keyword evidence="4" id="KW-0408">Iron</keyword>
<dbReference type="Gene3D" id="3.30.70.20">
    <property type="match status" value="1"/>
</dbReference>
<dbReference type="Pfam" id="PF10531">
    <property type="entry name" value="SLBB"/>
    <property type="match status" value="1"/>
</dbReference>
<dbReference type="CDD" id="cd02980">
    <property type="entry name" value="TRX_Fd_family"/>
    <property type="match status" value="1"/>
</dbReference>
<dbReference type="Pfam" id="PF10589">
    <property type="entry name" value="NADH_4Fe-4S"/>
    <property type="match status" value="1"/>
</dbReference>
<dbReference type="NCBIfam" id="NF010120">
    <property type="entry name" value="PRK13596.1"/>
    <property type="match status" value="1"/>
</dbReference>
<dbReference type="PROSITE" id="PS51379">
    <property type="entry name" value="4FE4S_FER_2"/>
    <property type="match status" value="2"/>
</dbReference>
<comment type="similarity">
    <text evidence="1">Belongs to the complex I 51 kDa subunit family.</text>
</comment>
<dbReference type="PROSITE" id="PS00645">
    <property type="entry name" value="COMPLEX1_51K_2"/>
    <property type="match status" value="1"/>
</dbReference>
<reference evidence="7" key="1">
    <citation type="journal article" date="2021" name="PeerJ">
        <title>Extensive microbial diversity within the chicken gut microbiome revealed by metagenomics and culture.</title>
        <authorList>
            <person name="Gilroy R."/>
            <person name="Ravi A."/>
            <person name="Getino M."/>
            <person name="Pursley I."/>
            <person name="Horton D.L."/>
            <person name="Alikhan N.F."/>
            <person name="Baker D."/>
            <person name="Gharbi K."/>
            <person name="Hall N."/>
            <person name="Watson M."/>
            <person name="Adriaenssens E.M."/>
            <person name="Foster-Nyarko E."/>
            <person name="Jarju S."/>
            <person name="Secka A."/>
            <person name="Antonio M."/>
            <person name="Oren A."/>
            <person name="Chaudhuri R.R."/>
            <person name="La Ragione R."/>
            <person name="Hildebrand F."/>
            <person name="Pallen M.J."/>
        </authorList>
    </citation>
    <scope>NUCLEOTIDE SEQUENCE</scope>
    <source>
        <strain evidence="7">Gambia15-2214</strain>
    </source>
</reference>
<dbReference type="InterPro" id="IPR019554">
    <property type="entry name" value="Soluble_ligand-bd"/>
</dbReference>
<dbReference type="FunFam" id="3.40.50.11540:FF:000001">
    <property type="entry name" value="NADH dehydrogenase [ubiquinone] flavoprotein 1, mitochondrial"/>
    <property type="match status" value="1"/>
</dbReference>
<dbReference type="SUPFAM" id="SSF142984">
    <property type="entry name" value="Nqo1 middle domain-like"/>
    <property type="match status" value="1"/>
</dbReference>
<dbReference type="GO" id="GO:0046872">
    <property type="term" value="F:metal ion binding"/>
    <property type="evidence" value="ECO:0007669"/>
    <property type="project" value="UniProtKB-KW"/>
</dbReference>
<dbReference type="GO" id="GO:0051539">
    <property type="term" value="F:4 iron, 4 sulfur cluster binding"/>
    <property type="evidence" value="ECO:0007669"/>
    <property type="project" value="UniProtKB-KW"/>
</dbReference>
<dbReference type="Gene3D" id="3.40.50.11540">
    <property type="entry name" value="NADH-ubiquinone oxidoreductase 51kDa subunit"/>
    <property type="match status" value="1"/>
</dbReference>
<dbReference type="Gene3D" id="1.20.1440.230">
    <property type="entry name" value="NADH-ubiquinone oxidoreductase 51kDa subunit, iron-sulphur binding domain"/>
    <property type="match status" value="1"/>
</dbReference>
<dbReference type="AlphaFoldDB" id="A0A9E2KZN5"/>
<dbReference type="GO" id="GO:0008137">
    <property type="term" value="F:NADH dehydrogenase (ubiquinone) activity"/>
    <property type="evidence" value="ECO:0007669"/>
    <property type="project" value="InterPro"/>
</dbReference>
<dbReference type="EMBL" id="JAHLFV010000016">
    <property type="protein sequence ID" value="MBU3849084.1"/>
    <property type="molecule type" value="Genomic_DNA"/>
</dbReference>
<name>A0A9E2KZN5_9SPIR</name>
<dbReference type="InterPro" id="IPR001949">
    <property type="entry name" value="NADH-UbQ_OxRdtase_51kDa_CS"/>
</dbReference>
<keyword evidence="2" id="KW-0004">4Fe-4S</keyword>
<dbReference type="PROSITE" id="PS00198">
    <property type="entry name" value="4FE4S_FER_1"/>
    <property type="match status" value="1"/>
</dbReference>
<dbReference type="PANTHER" id="PTHR43578">
    <property type="entry name" value="NADH-QUINONE OXIDOREDUCTASE SUBUNIT F"/>
    <property type="match status" value="1"/>
</dbReference>
<comment type="caution">
    <text evidence="7">The sequence shown here is derived from an EMBL/GenBank/DDBJ whole genome shotgun (WGS) entry which is preliminary data.</text>
</comment>
<dbReference type="InterPro" id="IPR017900">
    <property type="entry name" value="4Fe4S_Fe_S_CS"/>
</dbReference>
<dbReference type="GO" id="GO:0010181">
    <property type="term" value="F:FMN binding"/>
    <property type="evidence" value="ECO:0007669"/>
    <property type="project" value="InterPro"/>
</dbReference>
<dbReference type="SUPFAM" id="SSF52833">
    <property type="entry name" value="Thioredoxin-like"/>
    <property type="match status" value="1"/>
</dbReference>